<dbReference type="Proteomes" id="UP000272140">
    <property type="component" value="Unassembled WGS sequence"/>
</dbReference>
<sequence>MEIRSMFQPIVTRSLQYTHDRDRVRLPVEPPCECPKSPASRAARRAISGIPVFHSGLPRERPFSWRRMRVHPVNRP</sequence>
<accession>A0A3N9JE15</accession>
<proteinExistence type="predicted"/>
<organism evidence="1 2">
    <name type="scientific">Burkholderia cenocepacia</name>
    <dbReference type="NCBI Taxonomy" id="95486"/>
    <lineage>
        <taxon>Bacteria</taxon>
        <taxon>Pseudomonadati</taxon>
        <taxon>Pseudomonadota</taxon>
        <taxon>Betaproteobacteria</taxon>
        <taxon>Burkholderiales</taxon>
        <taxon>Burkholderiaceae</taxon>
        <taxon>Burkholderia</taxon>
        <taxon>Burkholderia cepacia complex</taxon>
    </lineage>
</organism>
<evidence type="ECO:0000313" key="2">
    <source>
        <dbReference type="Proteomes" id="UP000272140"/>
    </source>
</evidence>
<comment type="caution">
    <text evidence="1">The sequence shown here is derived from an EMBL/GenBank/DDBJ whole genome shotgun (WGS) entry which is preliminary data.</text>
</comment>
<protein>
    <submittedName>
        <fullName evidence="1">Uncharacterized protein</fullName>
    </submittedName>
</protein>
<name>A0A3N9JE15_9BURK</name>
<dbReference type="EMBL" id="RKIO01000002">
    <property type="protein sequence ID" value="RSC14350.1"/>
    <property type="molecule type" value="Genomic_DNA"/>
</dbReference>
<dbReference type="AlphaFoldDB" id="A0A3N9JE15"/>
<gene>
    <name evidence="1" type="ORF">EGT41_14090</name>
</gene>
<evidence type="ECO:0000313" key="1">
    <source>
        <dbReference type="EMBL" id="RSC14350.1"/>
    </source>
</evidence>
<reference evidence="2" key="1">
    <citation type="submission" date="2018-11" db="EMBL/GenBank/DDBJ databases">
        <title>FDA dAtabase for Regulatory Grade micrObial Sequences (FDA-ARGOS): Supporting development and validation of Infectious Disease Dx tests.</title>
        <authorList>
            <person name="Goldberg B."/>
            <person name="Campos J."/>
            <person name="Tallon L."/>
            <person name="Sadzewicz L."/>
            <person name="Zhao X."/>
            <person name="Vavikolanu K."/>
            <person name="Mehta A."/>
            <person name="Aluvathingal J."/>
            <person name="Nadendla S."/>
            <person name="Geyer C."/>
            <person name="Nandy P."/>
            <person name="Yan Y."/>
            <person name="Sichtig H."/>
        </authorList>
    </citation>
    <scope>NUCLEOTIDE SEQUENCE [LARGE SCALE GENOMIC DNA]</scope>
    <source>
        <strain evidence="2">FDAARGOS_544</strain>
    </source>
</reference>